<keyword evidence="2 4" id="KW-0808">Transferase</keyword>
<dbReference type="InterPro" id="IPR051159">
    <property type="entry name" value="Hexapeptide_acetyltransf"/>
</dbReference>
<reference evidence="4 5" key="1">
    <citation type="submission" date="2017-06" db="EMBL/GenBank/DDBJ databases">
        <authorList>
            <consortium name="Pathogen Informatics"/>
        </authorList>
    </citation>
    <scope>NUCLEOTIDE SEQUENCE [LARGE SCALE GENOMIC DNA]</scope>
    <source>
        <strain evidence="4 5">NCTC12018</strain>
    </source>
</reference>
<dbReference type="PROSITE" id="PS00101">
    <property type="entry name" value="HEXAPEP_TRANSFERASES"/>
    <property type="match status" value="1"/>
</dbReference>
<dbReference type="SUPFAM" id="SSF51161">
    <property type="entry name" value="Trimeric LpxA-like enzymes"/>
    <property type="match status" value="1"/>
</dbReference>
<dbReference type="GO" id="GO:0008374">
    <property type="term" value="F:O-acyltransferase activity"/>
    <property type="evidence" value="ECO:0007669"/>
    <property type="project" value="TreeGrafter"/>
</dbReference>
<keyword evidence="5" id="KW-1185">Reference proteome</keyword>
<accession>A0A239ZP93</accession>
<dbReference type="KEGG" id="vrm:44547418_01548"/>
<protein>
    <submittedName>
        <fullName evidence="4">Putative acetyltransferase SACOL2570</fullName>
        <ecNumber evidence="4">2.3.1.-</ecNumber>
    </submittedName>
</protein>
<gene>
    <name evidence="4" type="ORF">SAMEA44547418_01548</name>
</gene>
<evidence type="ECO:0000313" key="5">
    <source>
        <dbReference type="Proteomes" id="UP000214973"/>
    </source>
</evidence>
<dbReference type="PANTHER" id="PTHR23416">
    <property type="entry name" value="SIALIC ACID SYNTHASE-RELATED"/>
    <property type="match status" value="1"/>
</dbReference>
<sequence length="202" mass="22378">MNTFNEEKLESALGNASTWLEILKINKSISIPENSYLFERIHQLLESAMVENSSLNQIPPLQSNIREQLSKLWDANIDPSVFVHTPFHTDFGKHTVVGKHVFINKDVFFTDLGGIQIDDHVLIGPRCSLITVNHSIDPNKRRGLELKPIHIKENAWLGANVTILPGVTVGKNSIVGANSTVTKDIPDNAVVVGTPAKIIKFI</sequence>
<dbReference type="RefSeq" id="WP_095066398.1">
    <property type="nucleotide sequence ID" value="NZ_LT906470.1"/>
</dbReference>
<dbReference type="EC" id="2.3.1.-" evidence="4"/>
<dbReference type="InterPro" id="IPR011004">
    <property type="entry name" value="Trimer_LpxA-like_sf"/>
</dbReference>
<dbReference type="AlphaFoldDB" id="A0A239ZP93"/>
<evidence type="ECO:0000313" key="4">
    <source>
        <dbReference type="EMBL" id="SNV72613.1"/>
    </source>
</evidence>
<dbReference type="InterPro" id="IPR018357">
    <property type="entry name" value="Hexapep_transf_CS"/>
</dbReference>
<evidence type="ECO:0000256" key="1">
    <source>
        <dbReference type="ARBA" id="ARBA00007274"/>
    </source>
</evidence>
<comment type="similarity">
    <text evidence="1">Belongs to the transferase hexapeptide repeat family.</text>
</comment>
<keyword evidence="3" id="KW-0677">Repeat</keyword>
<dbReference type="Pfam" id="PF00132">
    <property type="entry name" value="Hexapep"/>
    <property type="match status" value="1"/>
</dbReference>
<proteinExistence type="inferred from homology"/>
<name>A0A239ZP93_9FIRM</name>
<organism evidence="4 5">
    <name type="scientific">Veillonella rodentium</name>
    <dbReference type="NCBI Taxonomy" id="248315"/>
    <lineage>
        <taxon>Bacteria</taxon>
        <taxon>Bacillati</taxon>
        <taxon>Bacillota</taxon>
        <taxon>Negativicutes</taxon>
        <taxon>Veillonellales</taxon>
        <taxon>Veillonellaceae</taxon>
        <taxon>Veillonella</taxon>
    </lineage>
</organism>
<dbReference type="InterPro" id="IPR001451">
    <property type="entry name" value="Hexapep"/>
</dbReference>
<dbReference type="EMBL" id="LT906470">
    <property type="protein sequence ID" value="SNV72613.1"/>
    <property type="molecule type" value="Genomic_DNA"/>
</dbReference>
<evidence type="ECO:0000256" key="3">
    <source>
        <dbReference type="ARBA" id="ARBA00022737"/>
    </source>
</evidence>
<dbReference type="PANTHER" id="PTHR23416:SF23">
    <property type="entry name" value="ACETYLTRANSFERASE C18B11.09C-RELATED"/>
    <property type="match status" value="1"/>
</dbReference>
<evidence type="ECO:0000256" key="2">
    <source>
        <dbReference type="ARBA" id="ARBA00022679"/>
    </source>
</evidence>
<dbReference type="Gene3D" id="2.160.10.10">
    <property type="entry name" value="Hexapeptide repeat proteins"/>
    <property type="match status" value="1"/>
</dbReference>
<keyword evidence="4" id="KW-0012">Acyltransferase</keyword>
<dbReference type="Proteomes" id="UP000214973">
    <property type="component" value="Chromosome 1"/>
</dbReference>
<dbReference type="CDD" id="cd03357">
    <property type="entry name" value="LbH_MAT_GAT"/>
    <property type="match status" value="1"/>
</dbReference>